<accession>A0ABQ7X4F1</accession>
<organism evidence="1 2">
    <name type="scientific">Brassica napus</name>
    <name type="common">Rape</name>
    <dbReference type="NCBI Taxonomy" id="3708"/>
    <lineage>
        <taxon>Eukaryota</taxon>
        <taxon>Viridiplantae</taxon>
        <taxon>Streptophyta</taxon>
        <taxon>Embryophyta</taxon>
        <taxon>Tracheophyta</taxon>
        <taxon>Spermatophyta</taxon>
        <taxon>Magnoliopsida</taxon>
        <taxon>eudicotyledons</taxon>
        <taxon>Gunneridae</taxon>
        <taxon>Pentapetalae</taxon>
        <taxon>rosids</taxon>
        <taxon>malvids</taxon>
        <taxon>Brassicales</taxon>
        <taxon>Brassicaceae</taxon>
        <taxon>Brassiceae</taxon>
        <taxon>Brassica</taxon>
    </lineage>
</organism>
<evidence type="ECO:0000313" key="2">
    <source>
        <dbReference type="Proteomes" id="UP000824890"/>
    </source>
</evidence>
<comment type="caution">
    <text evidence="1">The sequence shown here is derived from an EMBL/GenBank/DDBJ whole genome shotgun (WGS) entry which is preliminary data.</text>
</comment>
<reference evidence="1 2" key="1">
    <citation type="submission" date="2021-05" db="EMBL/GenBank/DDBJ databases">
        <title>Genome Assembly of Synthetic Allotetraploid Brassica napus Reveals Homoeologous Exchanges between Subgenomes.</title>
        <authorList>
            <person name="Davis J.T."/>
        </authorList>
    </citation>
    <scope>NUCLEOTIDE SEQUENCE [LARGE SCALE GENOMIC DNA]</scope>
    <source>
        <strain evidence="2">cv. Da-Ae</strain>
        <tissue evidence="1">Seedling</tissue>
    </source>
</reference>
<proteinExistence type="predicted"/>
<dbReference type="EMBL" id="JAGKQM010001916">
    <property type="protein sequence ID" value="KAH0850825.1"/>
    <property type="molecule type" value="Genomic_DNA"/>
</dbReference>
<sequence length="61" mass="6583">MLMAHTGNDEVMASQCASAWLRSISDFGFSTHTLRVDKCVPVPALKGKLLPLLGLLQNNNA</sequence>
<dbReference type="Proteomes" id="UP000824890">
    <property type="component" value="Unassembled WGS sequence"/>
</dbReference>
<gene>
    <name evidence="1" type="ORF">HID58_095214</name>
</gene>
<protein>
    <submittedName>
        <fullName evidence="1">Uncharacterized protein</fullName>
    </submittedName>
</protein>
<name>A0ABQ7X4F1_BRANA</name>
<keyword evidence="2" id="KW-1185">Reference proteome</keyword>
<evidence type="ECO:0000313" key="1">
    <source>
        <dbReference type="EMBL" id="KAH0850825.1"/>
    </source>
</evidence>